<feature type="signal peptide" evidence="3">
    <location>
        <begin position="1"/>
        <end position="23"/>
    </location>
</feature>
<keyword evidence="1" id="KW-0175">Coiled coil</keyword>
<reference evidence="4" key="1">
    <citation type="submission" date="2021-01" db="EMBL/GenBank/DDBJ databases">
        <authorList>
            <person name="Corre E."/>
            <person name="Pelletier E."/>
            <person name="Niang G."/>
            <person name="Scheremetjew M."/>
            <person name="Finn R."/>
            <person name="Kale V."/>
            <person name="Holt S."/>
            <person name="Cochrane G."/>
            <person name="Meng A."/>
            <person name="Brown T."/>
            <person name="Cohen L."/>
        </authorList>
    </citation>
    <scope>NUCLEOTIDE SEQUENCE</scope>
    <source>
        <strain evidence="4">CCMP3107</strain>
    </source>
</reference>
<dbReference type="EMBL" id="HBIU01010058">
    <property type="protein sequence ID" value="CAE0625516.1"/>
    <property type="molecule type" value="Transcribed_RNA"/>
</dbReference>
<feature type="compositionally biased region" description="Basic residues" evidence="2">
    <location>
        <begin position="384"/>
        <end position="393"/>
    </location>
</feature>
<feature type="chain" id="PRO_5030777877" evidence="3">
    <location>
        <begin position="24"/>
        <end position="606"/>
    </location>
</feature>
<feature type="region of interest" description="Disordered" evidence="2">
    <location>
        <begin position="200"/>
        <end position="219"/>
    </location>
</feature>
<feature type="compositionally biased region" description="Polar residues" evidence="2">
    <location>
        <begin position="210"/>
        <end position="219"/>
    </location>
</feature>
<keyword evidence="3" id="KW-0732">Signal</keyword>
<feature type="region of interest" description="Disordered" evidence="2">
    <location>
        <begin position="384"/>
        <end position="407"/>
    </location>
</feature>
<proteinExistence type="predicted"/>
<accession>A0A7S3XMF9</accession>
<feature type="compositionally biased region" description="Polar residues" evidence="2">
    <location>
        <begin position="275"/>
        <end position="287"/>
    </location>
</feature>
<organism evidence="4">
    <name type="scientific">Heterosigma akashiwo</name>
    <name type="common">Chromophytic alga</name>
    <name type="synonym">Heterosigma carterae</name>
    <dbReference type="NCBI Taxonomy" id="2829"/>
    <lineage>
        <taxon>Eukaryota</taxon>
        <taxon>Sar</taxon>
        <taxon>Stramenopiles</taxon>
        <taxon>Ochrophyta</taxon>
        <taxon>Raphidophyceae</taxon>
        <taxon>Chattonellales</taxon>
        <taxon>Chattonellaceae</taxon>
        <taxon>Heterosigma</taxon>
    </lineage>
</organism>
<evidence type="ECO:0000256" key="1">
    <source>
        <dbReference type="SAM" id="Coils"/>
    </source>
</evidence>
<evidence type="ECO:0000256" key="2">
    <source>
        <dbReference type="SAM" id="MobiDB-lite"/>
    </source>
</evidence>
<evidence type="ECO:0000256" key="3">
    <source>
        <dbReference type="SAM" id="SignalP"/>
    </source>
</evidence>
<name>A0A7S3XMF9_HETAK</name>
<feature type="compositionally biased region" description="Polar residues" evidence="2">
    <location>
        <begin position="295"/>
        <end position="314"/>
    </location>
</feature>
<feature type="region of interest" description="Disordered" evidence="2">
    <location>
        <begin position="275"/>
        <end position="324"/>
    </location>
</feature>
<sequence>MMALASCLIFLVTFLLSPGLLSGSEYNNHDGLGKYFELENESSKRFDSAEALLLENINQWSFIEDQLADSPVVTMALPEIHMPVKHLASNLEKLSYHYAVRGMYPEAADLMERACPLLELLPVTVSHGAAGTPSRGAGCFQMLSQVYDKLGRGYDSSFAELRAPYEHIVRAVPISILDVDLPQDPLDSPYIYDFQLQRGPHGQRPKMPGQQRTNTIPRNRSSSSGLFVLTWAFVGIGCIIWVCSAHVSQVSKYLISSKNKRTIPASARARLARVQQNKHQLETSAQQAPKHVVTVSKSTPSAPVPTNTSMPSDNPSRRAERKQRRAARAVVRQLAPAPTVDAEPTPAEIMEKKLQQQKMESLLAEEEKMIMEKGQRLRQVRDKLRRQAPKPAKKVTGALTEDQQDSTAQEDCCNSAAASAWTEHDLQACDEKTLSIMPPQDDDAASISDISLPEGLCSKQDTAEPVLPTVPEQENVIGESRFVGSLFSPSPEDAGAAFAGLKWLGTENVSVHMRVKCMAVAPSIVKSLKIISSALPGAGEVELAQGPLSCWEVQLPIPSDLNSDFTYHYAMELKNGCTIEEKVLRALNIVEHAALLIPQEDVFNFE</sequence>
<gene>
    <name evidence="4" type="ORF">HAKA00212_LOCUS4185</name>
</gene>
<dbReference type="AlphaFoldDB" id="A0A7S3XMF9"/>
<evidence type="ECO:0000313" key="4">
    <source>
        <dbReference type="EMBL" id="CAE0625516.1"/>
    </source>
</evidence>
<protein>
    <submittedName>
        <fullName evidence="4">Uncharacterized protein</fullName>
    </submittedName>
</protein>
<feature type="coiled-coil region" evidence="1">
    <location>
        <begin position="347"/>
        <end position="383"/>
    </location>
</feature>